<feature type="transmembrane region" description="Helical" evidence="1">
    <location>
        <begin position="61"/>
        <end position="78"/>
    </location>
</feature>
<keyword evidence="1" id="KW-0472">Membrane</keyword>
<keyword evidence="1" id="KW-1133">Transmembrane helix</keyword>
<evidence type="ECO:0000313" key="2">
    <source>
        <dbReference type="EMBL" id="SDZ93880.1"/>
    </source>
</evidence>
<feature type="transmembrane region" description="Helical" evidence="1">
    <location>
        <begin position="147"/>
        <end position="168"/>
    </location>
</feature>
<accession>A0A1H3X3P5</accession>
<organism evidence="2 3">
    <name type="scientific">Bowdeniella nasicola</name>
    <dbReference type="NCBI Taxonomy" id="208480"/>
    <lineage>
        <taxon>Bacteria</taxon>
        <taxon>Bacillati</taxon>
        <taxon>Actinomycetota</taxon>
        <taxon>Actinomycetes</taxon>
        <taxon>Actinomycetales</taxon>
        <taxon>Actinomycetaceae</taxon>
        <taxon>Bowdeniella</taxon>
    </lineage>
</organism>
<keyword evidence="1" id="KW-0812">Transmembrane</keyword>
<feature type="transmembrane region" description="Helical" evidence="1">
    <location>
        <begin position="84"/>
        <end position="102"/>
    </location>
</feature>
<feature type="transmembrane region" description="Helical" evidence="1">
    <location>
        <begin position="30"/>
        <end position="49"/>
    </location>
</feature>
<feature type="transmembrane region" description="Helical" evidence="1">
    <location>
        <begin position="114"/>
        <end position="135"/>
    </location>
</feature>
<dbReference type="OrthoDB" id="3250762at2"/>
<dbReference type="EMBL" id="FNQV01000003">
    <property type="protein sequence ID" value="SDZ93880.1"/>
    <property type="molecule type" value="Genomic_DNA"/>
</dbReference>
<reference evidence="3" key="1">
    <citation type="submission" date="2016-10" db="EMBL/GenBank/DDBJ databases">
        <authorList>
            <person name="Varghese N."/>
            <person name="Submissions S."/>
        </authorList>
    </citation>
    <scope>NUCLEOTIDE SEQUENCE [LARGE SCALE GENOMIC DNA]</scope>
    <source>
        <strain evidence="3">KPR-1</strain>
    </source>
</reference>
<dbReference type="AlphaFoldDB" id="A0A1H3X3P5"/>
<sequence>MTAPMRGGVTAAASATLALTAFIGHENNAQGITIAAILAVAVAFFAAGWPRLLGIPAQRGASSVIALSGFGALVIAVTTHQFRLLPIVLAAGVVASFVHQMLRTDGRPRLVESVSATVTGVIVVTLGAGWVTVVTRYGETDALNHPLPMAMILVGACSLTGATIGSIVFPRAVSAYFATLLATGIGTGVGWIFPSVGWLPGLITGFSVGVLYTGMHILFGMFPASRRVRPAIAAALLPVLASGIVVYIVARAIATVEV</sequence>
<dbReference type="RefSeq" id="WP_143027315.1">
    <property type="nucleotide sequence ID" value="NZ_FNQV01000003.1"/>
</dbReference>
<feature type="transmembrane region" description="Helical" evidence="1">
    <location>
        <begin position="231"/>
        <end position="254"/>
    </location>
</feature>
<keyword evidence="3" id="KW-1185">Reference proteome</keyword>
<protein>
    <submittedName>
        <fullName evidence="2">Uncharacterized protein</fullName>
    </submittedName>
</protein>
<evidence type="ECO:0000313" key="3">
    <source>
        <dbReference type="Proteomes" id="UP000199288"/>
    </source>
</evidence>
<proteinExistence type="predicted"/>
<dbReference type="Proteomes" id="UP000199288">
    <property type="component" value="Unassembled WGS sequence"/>
</dbReference>
<feature type="transmembrane region" description="Helical" evidence="1">
    <location>
        <begin position="175"/>
        <end position="193"/>
    </location>
</feature>
<gene>
    <name evidence="2" type="ORF">SAMN02910418_00595</name>
</gene>
<name>A0A1H3X3P5_9ACTO</name>
<feature type="transmembrane region" description="Helical" evidence="1">
    <location>
        <begin position="199"/>
        <end position="219"/>
    </location>
</feature>
<evidence type="ECO:0000256" key="1">
    <source>
        <dbReference type="SAM" id="Phobius"/>
    </source>
</evidence>